<keyword evidence="3" id="KW-1185">Reference proteome</keyword>
<dbReference type="Gene3D" id="3.10.450.50">
    <property type="match status" value="1"/>
</dbReference>
<feature type="chain" id="PRO_5013354596" description="Nuclear transport factor 2 family protein" evidence="1">
    <location>
        <begin position="28"/>
        <end position="185"/>
    </location>
</feature>
<keyword evidence="1" id="KW-0732">Signal</keyword>
<feature type="signal peptide" evidence="1">
    <location>
        <begin position="1"/>
        <end position="27"/>
    </location>
</feature>
<accession>A0A2A5JMN3</accession>
<protein>
    <recommendedName>
        <fullName evidence="4">Nuclear transport factor 2 family protein</fullName>
    </recommendedName>
</protein>
<organism evidence="2 3">
    <name type="scientific">Pseudoalteromonas piscicida</name>
    <dbReference type="NCBI Taxonomy" id="43662"/>
    <lineage>
        <taxon>Bacteria</taxon>
        <taxon>Pseudomonadati</taxon>
        <taxon>Pseudomonadota</taxon>
        <taxon>Gammaproteobacteria</taxon>
        <taxon>Alteromonadales</taxon>
        <taxon>Pseudoalteromonadaceae</taxon>
        <taxon>Pseudoalteromonas</taxon>
    </lineage>
</organism>
<dbReference type="RefSeq" id="WP_099643103.1">
    <property type="nucleotide sequence ID" value="NZ_NKHF01000076.1"/>
</dbReference>
<name>A0A2A5JMN3_PSEO7</name>
<evidence type="ECO:0000313" key="2">
    <source>
        <dbReference type="EMBL" id="PCK30713.1"/>
    </source>
</evidence>
<proteinExistence type="predicted"/>
<dbReference type="AlphaFoldDB" id="A0A2A5JMN3"/>
<evidence type="ECO:0000313" key="3">
    <source>
        <dbReference type="Proteomes" id="UP000228621"/>
    </source>
</evidence>
<evidence type="ECO:0008006" key="4">
    <source>
        <dbReference type="Google" id="ProtNLM"/>
    </source>
</evidence>
<evidence type="ECO:0000256" key="1">
    <source>
        <dbReference type="SAM" id="SignalP"/>
    </source>
</evidence>
<comment type="caution">
    <text evidence="2">The sequence shown here is derived from an EMBL/GenBank/DDBJ whole genome shotgun (WGS) entry which is preliminary data.</text>
</comment>
<sequence>MKSIVKRTFKYQFIATLACTIATSAYAETNYFCGVDNPKQAAQIETLISALYDTVSGRPEEIKDWHLLKQLFSPEAMITPVFHKGDDVITQPGSVDQFIALNKRLFKDVGFFEREVSQKIFKFGHMANVLSVYESRRSPELAPYARGVNSFQLLNDGRRWCVLSVTWDSESEKHPLTEQILHLSD</sequence>
<dbReference type="OrthoDB" id="8754772at2"/>
<reference evidence="3" key="1">
    <citation type="journal article" date="2019" name="Genome Announc.">
        <title>Draft Genome Sequence of Pseudoalteromonas piscicida Strain 36Y ROTHPW, an Hypersaline Seawater Isolate from the South Coast of Sonora, Mexico.</title>
        <authorList>
            <person name="Sanchez-Diaz R."/>
            <person name="Molina-Garza Z.J."/>
            <person name="Cruz-Suarez L.E."/>
            <person name="Selvin J."/>
            <person name="Kiran G.S."/>
            <person name="Ibarra-Gamez J.C."/>
            <person name="Gomez-Gil B."/>
            <person name="Galaviz-Silva L."/>
        </authorList>
    </citation>
    <scope>NUCLEOTIDE SEQUENCE [LARGE SCALE GENOMIC DNA]</scope>
    <source>
        <strain evidence="3">36Y_RITHPW</strain>
    </source>
</reference>
<dbReference type="Proteomes" id="UP000228621">
    <property type="component" value="Unassembled WGS sequence"/>
</dbReference>
<dbReference type="EMBL" id="NKHF01000076">
    <property type="protein sequence ID" value="PCK30713.1"/>
    <property type="molecule type" value="Genomic_DNA"/>
</dbReference>
<gene>
    <name evidence="2" type="ORF">CEX98_16335</name>
</gene>